<feature type="compositionally biased region" description="Basic and acidic residues" evidence="1">
    <location>
        <begin position="1"/>
        <end position="22"/>
    </location>
</feature>
<feature type="region of interest" description="Disordered" evidence="1">
    <location>
        <begin position="1"/>
        <end position="25"/>
    </location>
</feature>
<geneLocation type="plasmid" evidence="2">
    <name>pAArc-St2</name>
</geneLocation>
<gene>
    <name evidence="2" type="ORF">AArcSt2_15500</name>
</gene>
<comment type="caution">
    <text evidence="2">The sequence shown here is derived from an EMBL/GenBank/DDBJ whole genome shotgun (WGS) entry which is preliminary data.</text>
</comment>
<proteinExistence type="predicted"/>
<keyword evidence="3" id="KW-1185">Reference proteome</keyword>
<reference evidence="2" key="2">
    <citation type="submission" date="2022-02" db="EMBL/GenBank/DDBJ databases">
        <authorList>
            <person name="Elcheninov A.G."/>
            <person name="Sorokin D.Y."/>
            <person name="Kublanov I.V."/>
        </authorList>
    </citation>
    <scope>NUCLEOTIDE SEQUENCE</scope>
    <source>
        <strain evidence="2">AArc-St2</strain>
        <plasmid evidence="2">pAArc-St2</plasmid>
    </source>
</reference>
<protein>
    <submittedName>
        <fullName evidence="2">Uncharacterized protein</fullName>
    </submittedName>
</protein>
<dbReference type="RefSeq" id="WP_250586056.1">
    <property type="nucleotide sequence ID" value="NZ_JAKRVX010000010.1"/>
</dbReference>
<dbReference type="Proteomes" id="UP001203207">
    <property type="component" value="Unassembled WGS sequence"/>
</dbReference>
<dbReference type="AlphaFoldDB" id="A0AAE3FZP7"/>
<evidence type="ECO:0000313" key="2">
    <source>
        <dbReference type="EMBL" id="MCL9818347.1"/>
    </source>
</evidence>
<keyword evidence="2" id="KW-0614">Plasmid</keyword>
<evidence type="ECO:0000313" key="3">
    <source>
        <dbReference type="Proteomes" id="UP001203207"/>
    </source>
</evidence>
<sequence length="140" mass="15484">MSSDRDARLKGDEQQPYSKRDAAVAAQFADRSMPGTEPPLMKLAVRASAVAVDRWGVELEADEQAHRHFNHVLEDTVIDTLRHYSDEDSHVEGITELVFEGRPISSSDLLDAAAEVTDVIEQEGRVERNSPGGLVEEVDQ</sequence>
<name>A0AAE3FZP7_9EURY</name>
<evidence type="ECO:0000256" key="1">
    <source>
        <dbReference type="SAM" id="MobiDB-lite"/>
    </source>
</evidence>
<accession>A0AAE3FZP7</accession>
<reference evidence="2" key="1">
    <citation type="journal article" date="2022" name="Syst. Appl. Microbiol.">
        <title>Natronocalculus amylovorans gen. nov., sp. nov., and Natranaeroarchaeum aerophilus sp. nov., dominant culturable amylolytic natronoarchaea from hypersaline soda lakes in southwestern Siberia.</title>
        <authorList>
            <person name="Sorokin D.Y."/>
            <person name="Elcheninov A.G."/>
            <person name="Khizhniak T.V."/>
            <person name="Koenen M."/>
            <person name="Bale N.J."/>
            <person name="Damste J.S.S."/>
            <person name="Kublanov I.V."/>
        </authorList>
    </citation>
    <scope>NUCLEOTIDE SEQUENCE</scope>
    <source>
        <strain evidence="2">AArc-St2</strain>
    </source>
</reference>
<organism evidence="2 3">
    <name type="scientific">Natronocalculus amylovorans</name>
    <dbReference type="NCBI Taxonomy" id="2917812"/>
    <lineage>
        <taxon>Archaea</taxon>
        <taxon>Methanobacteriati</taxon>
        <taxon>Methanobacteriota</taxon>
        <taxon>Stenosarchaea group</taxon>
        <taxon>Halobacteria</taxon>
        <taxon>Halobacteriales</taxon>
        <taxon>Haloferacaceae</taxon>
        <taxon>Natronocalculus</taxon>
    </lineage>
</organism>
<dbReference type="EMBL" id="JAKRVX010000010">
    <property type="protein sequence ID" value="MCL9818347.1"/>
    <property type="molecule type" value="Genomic_DNA"/>
</dbReference>